<feature type="domain" description="Beta-ketoacyl-[acyl-carrier-protein] synthase III C-terminal" evidence="13">
    <location>
        <begin position="240"/>
        <end position="329"/>
    </location>
</feature>
<dbReference type="Proteomes" id="UP001321582">
    <property type="component" value="Chromosome"/>
</dbReference>
<comment type="catalytic activity">
    <reaction evidence="11">
        <text>malonyl-[ACP] + acetyl-CoA + H(+) = 3-oxobutanoyl-[ACP] + CO2 + CoA</text>
        <dbReference type="Rhea" id="RHEA:12080"/>
        <dbReference type="Rhea" id="RHEA-COMP:9623"/>
        <dbReference type="Rhea" id="RHEA-COMP:9625"/>
        <dbReference type="ChEBI" id="CHEBI:15378"/>
        <dbReference type="ChEBI" id="CHEBI:16526"/>
        <dbReference type="ChEBI" id="CHEBI:57287"/>
        <dbReference type="ChEBI" id="CHEBI:57288"/>
        <dbReference type="ChEBI" id="CHEBI:78449"/>
        <dbReference type="ChEBI" id="CHEBI:78450"/>
        <dbReference type="EC" id="2.3.1.180"/>
    </reaction>
    <physiologicalReaction direction="left-to-right" evidence="11">
        <dbReference type="Rhea" id="RHEA:12081"/>
    </physiologicalReaction>
</comment>
<dbReference type="Pfam" id="PF08541">
    <property type="entry name" value="ACP_syn_III_C"/>
    <property type="match status" value="1"/>
</dbReference>
<dbReference type="EC" id="2.3.1.180" evidence="3 12"/>
<dbReference type="EMBL" id="AP027059">
    <property type="protein sequence ID" value="BDU50378.1"/>
    <property type="molecule type" value="Genomic_DNA"/>
</dbReference>
<keyword evidence="8 12" id="KW-0443">Lipid metabolism</keyword>
<keyword evidence="10 12" id="KW-0012">Acyltransferase</keyword>
<keyword evidence="6 12" id="KW-0808">Transferase</keyword>
<feature type="active site" evidence="12">
    <location>
        <position position="286"/>
    </location>
</feature>
<organism evidence="15 16">
    <name type="scientific">Haliovirga abyssi</name>
    <dbReference type="NCBI Taxonomy" id="2996794"/>
    <lineage>
        <taxon>Bacteria</taxon>
        <taxon>Fusobacteriati</taxon>
        <taxon>Fusobacteriota</taxon>
        <taxon>Fusobacteriia</taxon>
        <taxon>Fusobacteriales</taxon>
        <taxon>Haliovirgaceae</taxon>
        <taxon>Haliovirga</taxon>
    </lineage>
</organism>
<keyword evidence="12" id="KW-0511">Multifunctional enzyme</keyword>
<name>A0AAU9DDX1_9FUSO</name>
<dbReference type="FunFam" id="3.40.47.10:FF:000004">
    <property type="entry name" value="3-oxoacyl-[acyl-carrier-protein] synthase 3"/>
    <property type="match status" value="1"/>
</dbReference>
<dbReference type="GO" id="GO:0044550">
    <property type="term" value="P:secondary metabolite biosynthetic process"/>
    <property type="evidence" value="ECO:0007669"/>
    <property type="project" value="TreeGrafter"/>
</dbReference>
<evidence type="ECO:0000256" key="3">
    <source>
        <dbReference type="ARBA" id="ARBA00012333"/>
    </source>
</evidence>
<dbReference type="InterPro" id="IPR013747">
    <property type="entry name" value="ACP_syn_III_C"/>
</dbReference>
<comment type="domain">
    <text evidence="12">The last Arg residue of the ACP-binding site is essential for the weak association between ACP/AcpP and FabH.</text>
</comment>
<gene>
    <name evidence="12" type="primary">fabH</name>
    <name evidence="15" type="ORF">HLVA_09470</name>
</gene>
<comment type="pathway">
    <text evidence="1 12">Lipid metabolism; fatty acid biosynthesis.</text>
</comment>
<evidence type="ECO:0000256" key="8">
    <source>
        <dbReference type="ARBA" id="ARBA00023098"/>
    </source>
</evidence>
<evidence type="ECO:0000313" key="15">
    <source>
        <dbReference type="EMBL" id="BDU50378.1"/>
    </source>
</evidence>
<evidence type="ECO:0000256" key="11">
    <source>
        <dbReference type="ARBA" id="ARBA00051096"/>
    </source>
</evidence>
<dbReference type="GO" id="GO:0006633">
    <property type="term" value="P:fatty acid biosynthetic process"/>
    <property type="evidence" value="ECO:0007669"/>
    <property type="project" value="UniProtKB-UniRule"/>
</dbReference>
<evidence type="ECO:0000256" key="1">
    <source>
        <dbReference type="ARBA" id="ARBA00005194"/>
    </source>
</evidence>
<dbReference type="Gene3D" id="3.40.47.10">
    <property type="match status" value="1"/>
</dbReference>
<dbReference type="HAMAP" id="MF_01815">
    <property type="entry name" value="FabH"/>
    <property type="match status" value="1"/>
</dbReference>
<evidence type="ECO:0000256" key="12">
    <source>
        <dbReference type="HAMAP-Rule" id="MF_01815"/>
    </source>
</evidence>
<sequence length="331" mass="35518">MKKLKSVGIVGLGSYLPEKVLTNKDLEKIVDTTDEWIKSRTGIEERRIAAKEEATSDLAIKAAKKALEDANVSPEEIDLVIVSTITPDFAFPATAAIVQDKIGASNAAAFDLEAACTGFVYGLAVGGNFIATGMYKKVLVIGSEALSRIMDWEDRNTCVLFGDGASAAVLGEVEDGYGLLSYDLGADGSGGHTLDQPGGGSRNPASDETVNKKMHYLRMKGKEVFKFAVTALPKTTLKTLENLNMTPDDVDLYVPHQANVRIIEAAAKKLKQPVSKFHMNMNKFGNTSSASIGIALDELYKNDKLKKGDNIVLVGFGAGLTYGSCLIKWSK</sequence>
<dbReference type="GO" id="GO:0033818">
    <property type="term" value="F:beta-ketoacyl-acyl-carrier-protein synthase III activity"/>
    <property type="evidence" value="ECO:0007669"/>
    <property type="project" value="UniProtKB-UniRule"/>
</dbReference>
<dbReference type="SUPFAM" id="SSF53901">
    <property type="entry name" value="Thiolase-like"/>
    <property type="match status" value="1"/>
</dbReference>
<feature type="active site" evidence="12">
    <location>
        <position position="116"/>
    </location>
</feature>
<evidence type="ECO:0000256" key="2">
    <source>
        <dbReference type="ARBA" id="ARBA00008642"/>
    </source>
</evidence>
<dbReference type="NCBIfam" id="TIGR00747">
    <property type="entry name" value="fabH"/>
    <property type="match status" value="1"/>
</dbReference>
<dbReference type="PANTHER" id="PTHR34069">
    <property type="entry name" value="3-OXOACYL-[ACYL-CARRIER-PROTEIN] SYNTHASE 3"/>
    <property type="match status" value="1"/>
</dbReference>
<evidence type="ECO:0000259" key="13">
    <source>
        <dbReference type="Pfam" id="PF08541"/>
    </source>
</evidence>
<dbReference type="InterPro" id="IPR004655">
    <property type="entry name" value="FabH"/>
</dbReference>
<evidence type="ECO:0000256" key="6">
    <source>
        <dbReference type="ARBA" id="ARBA00022679"/>
    </source>
</evidence>
<keyword evidence="9 12" id="KW-0275">Fatty acid biosynthesis</keyword>
<dbReference type="NCBIfam" id="NF006829">
    <property type="entry name" value="PRK09352.1"/>
    <property type="match status" value="1"/>
</dbReference>
<keyword evidence="5 12" id="KW-0444">Lipid biosynthesis</keyword>
<protein>
    <recommendedName>
        <fullName evidence="3 12">Beta-ketoacyl-[acyl-carrier-protein] synthase III</fullName>
        <shortName evidence="12">Beta-ketoacyl-ACP synthase III</shortName>
        <shortName evidence="12">KAS III</shortName>
        <ecNumber evidence="3 12">2.3.1.180</ecNumber>
    </recommendedName>
    <alternativeName>
        <fullName evidence="12">3-oxoacyl-[acyl-carrier-protein] synthase 3</fullName>
    </alternativeName>
    <alternativeName>
        <fullName evidence="12">3-oxoacyl-[acyl-carrier-protein] synthase III</fullName>
    </alternativeName>
</protein>
<proteinExistence type="inferred from homology"/>
<dbReference type="PANTHER" id="PTHR34069:SF2">
    <property type="entry name" value="BETA-KETOACYL-[ACYL-CARRIER-PROTEIN] SYNTHASE III"/>
    <property type="match status" value="1"/>
</dbReference>
<dbReference type="GO" id="GO:0005737">
    <property type="term" value="C:cytoplasm"/>
    <property type="evidence" value="ECO:0007669"/>
    <property type="project" value="UniProtKB-SubCell"/>
</dbReference>
<comment type="subunit">
    <text evidence="12">Homodimer.</text>
</comment>
<dbReference type="Pfam" id="PF08545">
    <property type="entry name" value="ACP_syn_III"/>
    <property type="match status" value="1"/>
</dbReference>
<dbReference type="GO" id="GO:0004315">
    <property type="term" value="F:3-oxoacyl-[acyl-carrier-protein] synthase activity"/>
    <property type="evidence" value="ECO:0007669"/>
    <property type="project" value="InterPro"/>
</dbReference>
<evidence type="ECO:0000256" key="5">
    <source>
        <dbReference type="ARBA" id="ARBA00022516"/>
    </source>
</evidence>
<keyword evidence="4 12" id="KW-0963">Cytoplasm</keyword>
<dbReference type="CDD" id="cd00830">
    <property type="entry name" value="KAS_III"/>
    <property type="match status" value="1"/>
</dbReference>
<reference evidence="15 16" key="1">
    <citation type="submission" date="2022-11" db="EMBL/GenBank/DDBJ databases">
        <title>Haliovirga abyssi gen. nov., sp. nov., a mesophilic fermentative bacterium isolated from the Iheya North hydrothermal field and the proposal of Haliovirgaceae fam. nov.</title>
        <authorList>
            <person name="Miyazaki U."/>
            <person name="Tame A."/>
            <person name="Miyazaki J."/>
            <person name="Takai K."/>
            <person name="Sawayama S."/>
            <person name="Kitajima M."/>
            <person name="Okamoto A."/>
            <person name="Nakagawa S."/>
        </authorList>
    </citation>
    <scope>NUCLEOTIDE SEQUENCE [LARGE SCALE GENOMIC DNA]</scope>
    <source>
        <strain evidence="15 16">IC12</strain>
    </source>
</reference>
<feature type="domain" description="Beta-ketoacyl-[acyl-carrier-protein] synthase III N-terminal" evidence="14">
    <location>
        <begin position="110"/>
        <end position="188"/>
    </location>
</feature>
<feature type="active site" evidence="12">
    <location>
        <position position="256"/>
    </location>
</feature>
<evidence type="ECO:0000256" key="10">
    <source>
        <dbReference type="ARBA" id="ARBA00023315"/>
    </source>
</evidence>
<dbReference type="RefSeq" id="WP_307905310.1">
    <property type="nucleotide sequence ID" value="NZ_AP027059.1"/>
</dbReference>
<evidence type="ECO:0000256" key="7">
    <source>
        <dbReference type="ARBA" id="ARBA00022832"/>
    </source>
</evidence>
<accession>A0AAU9DDX1</accession>
<feature type="region of interest" description="ACP-binding" evidence="12">
    <location>
        <begin position="257"/>
        <end position="261"/>
    </location>
</feature>
<dbReference type="AlphaFoldDB" id="A0AAU9DDX1"/>
<keyword evidence="16" id="KW-1185">Reference proteome</keyword>
<evidence type="ECO:0000313" key="16">
    <source>
        <dbReference type="Proteomes" id="UP001321582"/>
    </source>
</evidence>
<dbReference type="KEGG" id="haby:HLVA_09470"/>
<evidence type="ECO:0000259" key="14">
    <source>
        <dbReference type="Pfam" id="PF08545"/>
    </source>
</evidence>
<comment type="similarity">
    <text evidence="2 12">Belongs to the thiolase-like superfamily. FabH family.</text>
</comment>
<comment type="function">
    <text evidence="12">Catalyzes the condensation reaction of fatty acid synthesis by the addition to an acyl acceptor of two carbons from malonyl-ACP. Catalyzes the first condensation reaction which initiates fatty acid synthesis and may therefore play a role in governing the total rate of fatty acid production. Possesses both acetoacetyl-ACP synthase and acetyl transacylase activities. Its substrate specificity determines the biosynthesis of branched-chain and/or straight-chain of fatty acids.</text>
</comment>
<dbReference type="InterPro" id="IPR013751">
    <property type="entry name" value="ACP_syn_III_N"/>
</dbReference>
<keyword evidence="7 12" id="KW-0276">Fatty acid metabolism</keyword>
<comment type="subcellular location">
    <subcellularLocation>
        <location evidence="12">Cytoplasm</location>
    </subcellularLocation>
</comment>
<evidence type="ECO:0000256" key="9">
    <source>
        <dbReference type="ARBA" id="ARBA00023160"/>
    </source>
</evidence>
<evidence type="ECO:0000256" key="4">
    <source>
        <dbReference type="ARBA" id="ARBA00022490"/>
    </source>
</evidence>
<dbReference type="InterPro" id="IPR016039">
    <property type="entry name" value="Thiolase-like"/>
</dbReference>